<dbReference type="Pfam" id="PF09361">
    <property type="entry name" value="Phasin_2"/>
    <property type="match status" value="1"/>
</dbReference>
<sequence length="276" mass="28664">MAETTSTSKGSADTAKAAPSPAKAEPKAEAQGAKAKTAEAQTAEAKPAPAAEKAPVKKAAAAKKSSAAAKKPAAKKAPAKKVAAKKTPARKSVAKKSPAKKPAKAPIAASVEADDNQPSVSQLKEKIMATKTNDYTAPITDMMSGAVNEMQNRTQAAYEKSTEAMSEMTDFAKGNVEAVVESGKVLAEGMQGMGQTFADEAKTAYETTTADIQEMASVKSPTELFQLQGKIMRRNFDAMIAAATKNSDATMKLANDFVAPMSARVSIASEKMSKVA</sequence>
<feature type="compositionally biased region" description="Basic residues" evidence="1">
    <location>
        <begin position="72"/>
        <end position="103"/>
    </location>
</feature>
<protein>
    <submittedName>
        <fullName evidence="3">Phasin family protein</fullName>
    </submittedName>
</protein>
<feature type="domain" description="Phasin" evidence="2">
    <location>
        <begin position="167"/>
        <end position="265"/>
    </location>
</feature>
<dbReference type="AlphaFoldDB" id="A0A844XBI3"/>
<feature type="compositionally biased region" description="Polar residues" evidence="1">
    <location>
        <begin position="1"/>
        <end position="11"/>
    </location>
</feature>
<comment type="caution">
    <text evidence="3">The sequence shown here is derived from an EMBL/GenBank/DDBJ whole genome shotgun (WGS) entry which is preliminary data.</text>
</comment>
<dbReference type="InterPro" id="IPR018968">
    <property type="entry name" value="Phasin"/>
</dbReference>
<reference evidence="3 4" key="2">
    <citation type="submission" date="2020-02" db="EMBL/GenBank/DDBJ databases">
        <title>Erythrobacter dongmakensis sp. nov., isolated from a tidal mudflat.</title>
        <authorList>
            <person name="Kim I.S."/>
        </authorList>
    </citation>
    <scope>NUCLEOTIDE SEQUENCE [LARGE SCALE GENOMIC DNA]</scope>
    <source>
        <strain evidence="3 4">GH3-10</strain>
    </source>
</reference>
<feature type="compositionally biased region" description="Low complexity" evidence="1">
    <location>
        <begin position="15"/>
        <end position="71"/>
    </location>
</feature>
<accession>A0A844XBI3</accession>
<evidence type="ECO:0000259" key="2">
    <source>
        <dbReference type="Pfam" id="PF09361"/>
    </source>
</evidence>
<proteinExistence type="predicted"/>
<gene>
    <name evidence="3" type="ORF">GRF63_04715</name>
</gene>
<feature type="region of interest" description="Disordered" evidence="1">
    <location>
        <begin position="1"/>
        <end position="120"/>
    </location>
</feature>
<dbReference type="Proteomes" id="UP000461409">
    <property type="component" value="Unassembled WGS sequence"/>
</dbReference>
<evidence type="ECO:0000313" key="3">
    <source>
        <dbReference type="EMBL" id="MWV27200.1"/>
    </source>
</evidence>
<dbReference type="EMBL" id="WUBR01000001">
    <property type="protein sequence ID" value="MWV27200.1"/>
    <property type="molecule type" value="Genomic_DNA"/>
</dbReference>
<keyword evidence="4" id="KW-1185">Reference proteome</keyword>
<name>A0A844XBI3_9SPHN</name>
<reference evidence="3 4" key="1">
    <citation type="submission" date="2019-12" db="EMBL/GenBank/DDBJ databases">
        <authorList>
            <person name="Lee S.D."/>
        </authorList>
    </citation>
    <scope>NUCLEOTIDE SEQUENCE [LARGE SCALE GENOMIC DNA]</scope>
    <source>
        <strain evidence="3 4">GH3-10</strain>
    </source>
</reference>
<evidence type="ECO:0000256" key="1">
    <source>
        <dbReference type="SAM" id="MobiDB-lite"/>
    </source>
</evidence>
<dbReference type="RefSeq" id="WP_160484793.1">
    <property type="nucleotide sequence ID" value="NZ_WUBR01000001.1"/>
</dbReference>
<evidence type="ECO:0000313" key="4">
    <source>
        <dbReference type="Proteomes" id="UP000461409"/>
    </source>
</evidence>
<organism evidence="3 4">
    <name type="scientific">Aurantiacibacter rhizosphaerae</name>
    <dbReference type="NCBI Taxonomy" id="2691582"/>
    <lineage>
        <taxon>Bacteria</taxon>
        <taxon>Pseudomonadati</taxon>
        <taxon>Pseudomonadota</taxon>
        <taxon>Alphaproteobacteria</taxon>
        <taxon>Sphingomonadales</taxon>
        <taxon>Erythrobacteraceae</taxon>
        <taxon>Aurantiacibacter</taxon>
    </lineage>
</organism>